<dbReference type="Pfam" id="PF14135">
    <property type="entry name" value="DUF4302"/>
    <property type="match status" value="1"/>
</dbReference>
<evidence type="ECO:0000313" key="2">
    <source>
        <dbReference type="Proteomes" id="UP000812270"/>
    </source>
</evidence>
<comment type="caution">
    <text evidence="1">The sequence shown here is derived from an EMBL/GenBank/DDBJ whole genome shotgun (WGS) entry which is preliminary data.</text>
</comment>
<dbReference type="EMBL" id="JAHSPG010000003">
    <property type="protein sequence ID" value="MBV4356921.1"/>
    <property type="molecule type" value="Genomic_DNA"/>
</dbReference>
<name>A0A9E2S6X6_9BACT</name>
<reference evidence="1" key="1">
    <citation type="submission" date="2021-06" db="EMBL/GenBank/DDBJ databases">
        <authorList>
            <person name="Huq M.A."/>
        </authorList>
    </citation>
    <scope>NUCLEOTIDE SEQUENCE</scope>
    <source>
        <strain evidence="1">MAH-26</strain>
    </source>
</reference>
<evidence type="ECO:0000313" key="1">
    <source>
        <dbReference type="EMBL" id="MBV4356921.1"/>
    </source>
</evidence>
<accession>A0A9E2S6X6</accession>
<proteinExistence type="predicted"/>
<organism evidence="1 2">
    <name type="scientific">Pinibacter aurantiacus</name>
    <dbReference type="NCBI Taxonomy" id="2851599"/>
    <lineage>
        <taxon>Bacteria</taxon>
        <taxon>Pseudomonadati</taxon>
        <taxon>Bacteroidota</taxon>
        <taxon>Chitinophagia</taxon>
        <taxon>Chitinophagales</taxon>
        <taxon>Chitinophagaceae</taxon>
        <taxon>Pinibacter</taxon>
    </lineage>
</organism>
<sequence>MIAFAACKKDDSHPFDKSPNDRMQELLDSYQATFVNAQYGWRAVVFPDSGKSGGYTFYWKFTNDNRVTMYADIYPSTIDQSFESSYRMKGLQQPALIFDTYSYLHILSDPNANVNGGTMGKGLLSDFEFAVDTVTKDSVKLTGRYNASRAFMVPATQQESQDFAASFGNAMDFENIANLTTYFKRLVLGSNQFDISVNLSTRTITFSWVEGGVVKTFTTGYFYSNGKVVLAQPFTANGITITDFSNINYDAPNSVIHVTAAGVSGQIQGSGQPLLIDANAPQRWYQAVLSQDSYWYSFTGFTVEGQQDAYGITTIPNFYYLIFWPSFGTNYDLTGFVVVVNNSSLSISYGLATGTPPTFTSDGRVIFTELGFVGTIPPGEQAIFDNTAAKFTDPSGFYLVQTGRQAYDMVSAKDGKAWISWQY</sequence>
<dbReference type="InterPro" id="IPR025396">
    <property type="entry name" value="DUF4302"/>
</dbReference>
<dbReference type="AlphaFoldDB" id="A0A9E2S6X6"/>
<keyword evidence="2" id="KW-1185">Reference proteome</keyword>
<gene>
    <name evidence="1" type="ORF">KTO63_07190</name>
</gene>
<dbReference type="Proteomes" id="UP000812270">
    <property type="component" value="Unassembled WGS sequence"/>
</dbReference>
<protein>
    <submittedName>
        <fullName evidence="1">DUF4302 domain-containing protein</fullName>
    </submittedName>
</protein>